<keyword evidence="1" id="KW-0961">Cell wall biogenesis/degradation</keyword>
<dbReference type="GO" id="GO:0008360">
    <property type="term" value="P:regulation of cell shape"/>
    <property type="evidence" value="ECO:0007669"/>
    <property type="project" value="UniProtKB-KW"/>
</dbReference>
<dbReference type="GO" id="GO:0051301">
    <property type="term" value="P:cell division"/>
    <property type="evidence" value="ECO:0007669"/>
    <property type="project" value="UniProtKB-KW"/>
</dbReference>
<reference evidence="5" key="1">
    <citation type="submission" date="2017-09" db="EMBL/GenBank/DDBJ databases">
        <title>Depth-based differentiation of microbial function through sediment-hosted aquifers and enrichment of novel symbionts in the deep terrestrial subsurface.</title>
        <authorList>
            <person name="Probst A.J."/>
            <person name="Ladd B."/>
            <person name="Jarett J.K."/>
            <person name="Geller-Mcgrath D.E."/>
            <person name="Sieber C.M.K."/>
            <person name="Emerson J.B."/>
            <person name="Anantharaman K."/>
            <person name="Thomas B.C."/>
            <person name="Malmstrom R."/>
            <person name="Stieglmeier M."/>
            <person name="Klingl A."/>
            <person name="Woyke T."/>
            <person name="Ryan C.M."/>
            <person name="Banfield J.F."/>
        </authorList>
    </citation>
    <scope>NUCLEOTIDE SEQUENCE [LARGE SCALE GENOMIC DNA]</scope>
</reference>
<feature type="domain" description="MurL N-terminal" evidence="3">
    <location>
        <begin position="3"/>
        <end position="283"/>
    </location>
</feature>
<evidence type="ECO:0000259" key="2">
    <source>
        <dbReference type="Pfam" id="PF26298"/>
    </source>
</evidence>
<dbReference type="EMBL" id="PFOB01000019">
    <property type="protein sequence ID" value="PIZ63544.1"/>
    <property type="molecule type" value="Genomic_DNA"/>
</dbReference>
<comment type="similarity">
    <text evidence="1">Belongs to the MurL family.</text>
</comment>
<dbReference type="GO" id="GO:0005737">
    <property type="term" value="C:cytoplasm"/>
    <property type="evidence" value="ECO:0007669"/>
    <property type="project" value="UniProtKB-UniRule"/>
</dbReference>
<dbReference type="GO" id="GO:0071555">
    <property type="term" value="P:cell wall organization"/>
    <property type="evidence" value="ECO:0007669"/>
    <property type="project" value="UniProtKB-KW"/>
</dbReference>
<keyword evidence="1" id="KW-0131">Cell cycle</keyword>
<comment type="pathway">
    <text evidence="1">Cell wall biogenesis; peptidoglycan biosynthesis.</text>
</comment>
<evidence type="ECO:0000259" key="3">
    <source>
        <dbReference type="Pfam" id="PF26299"/>
    </source>
</evidence>
<keyword evidence="1" id="KW-0133">Cell shape</keyword>
<evidence type="ECO:0000313" key="5">
    <source>
        <dbReference type="Proteomes" id="UP000228503"/>
    </source>
</evidence>
<dbReference type="InterPro" id="IPR043689">
    <property type="entry name" value="MurL"/>
</dbReference>
<proteinExistence type="inferred from homology"/>
<comment type="function">
    <text evidence="1">Cell wall formation. Catalyzes epimerization of the terminal L-glutamate in UDP-N-acetyl-alpha-D-muramoyl-L-alanyl-L-glutamate.</text>
</comment>
<keyword evidence="1" id="KW-0573">Peptidoglycan synthesis</keyword>
<gene>
    <name evidence="1" type="primary">murL</name>
    <name evidence="4" type="ORF">COY16_01810</name>
</gene>
<dbReference type="HAMAP" id="MF_02209">
    <property type="entry name" value="MurL"/>
    <property type="match status" value="1"/>
</dbReference>
<sequence>MSSSFTFDQIVLNPKTGEIHFLYILTKDTVTHRFDEKMSFPLSEKLNETDPLVQKILQSVHVALGMSYWKLYCPTEISFSSYQLSKTEADFWNTIYTKGMGEFYFKNSLDYRNLMHFPFDESIQNGQTDCKLKDRSLVGMGGGKDSIVSARLLQNASKSFDGFIVETQKKYSVVSGVSEELNVKTITVDRFIDPQLFEVNNRADVYNGHVPISVIYAFLGVLCAYLYDYRNVIVSNERSSDYGNIEYLGEMINHQWSKSSEFEQLFQKFISQTLTPEIHYFSLLRPLSELQIAQIFSKEKRFHQIFSSCNRNFAIHNPGSHLWCGTCPKCAFTFILMAAYSSKGEVLNIFGDNFLDKKELFPLYKQLFGTEGHKPFECVGTPAEAVVAMTLIHEKQEFEDSLVMKEFVQNILPDNDSVNKLKYDVLVFKSRHMIPDEFQSIIPNSLL</sequence>
<dbReference type="InterPro" id="IPR058741">
    <property type="entry name" value="MurL_C"/>
</dbReference>
<keyword evidence="1" id="KW-0413">Isomerase</keyword>
<accession>A0A2M7U0F6</accession>
<feature type="domain" description="MurL C-terminal" evidence="2">
    <location>
        <begin position="306"/>
        <end position="412"/>
    </location>
</feature>
<dbReference type="AlphaFoldDB" id="A0A2M7U0F6"/>
<dbReference type="Gene3D" id="3.40.50.620">
    <property type="entry name" value="HUPs"/>
    <property type="match status" value="1"/>
</dbReference>
<name>A0A2M7U0F6_9BACT</name>
<dbReference type="Proteomes" id="UP000228503">
    <property type="component" value="Unassembled WGS sequence"/>
</dbReference>
<dbReference type="Pfam" id="PF26298">
    <property type="entry name" value="MurL_epimerase_C"/>
    <property type="match status" value="1"/>
</dbReference>
<dbReference type="EC" id="5.1.1.23" evidence="1"/>
<protein>
    <recommendedName>
        <fullName evidence="1">UDP-N-acetyl-alpha-D-muramoyl-L-alanyl-L-glutamate epimerase</fullName>
        <ecNumber evidence="1">5.1.1.23</ecNumber>
    </recommendedName>
    <alternativeName>
        <fullName evidence="1">UDP-MurNAc-L-Ala-L-Glu epimerase</fullName>
    </alternativeName>
</protein>
<organism evidence="4 5">
    <name type="scientific">Candidatus Roizmanbacteria bacterium CG_4_10_14_0_2_um_filter_39_13</name>
    <dbReference type="NCBI Taxonomy" id="1974825"/>
    <lineage>
        <taxon>Bacteria</taxon>
        <taxon>Candidatus Roizmaniibacteriota</taxon>
    </lineage>
</organism>
<dbReference type="SUPFAM" id="SSF52402">
    <property type="entry name" value="Adenine nucleotide alpha hydrolases-like"/>
    <property type="match status" value="1"/>
</dbReference>
<comment type="caution">
    <text evidence="4">The sequence shown here is derived from an EMBL/GenBank/DDBJ whole genome shotgun (WGS) entry which is preliminary data.</text>
</comment>
<dbReference type="GO" id="GO:0016855">
    <property type="term" value="F:racemase and epimerase activity, acting on amino acids and derivatives"/>
    <property type="evidence" value="ECO:0007669"/>
    <property type="project" value="UniProtKB-UniRule"/>
</dbReference>
<dbReference type="InterPro" id="IPR058740">
    <property type="entry name" value="MurL_N"/>
</dbReference>
<dbReference type="Pfam" id="PF26299">
    <property type="entry name" value="MurL_N"/>
    <property type="match status" value="1"/>
</dbReference>
<evidence type="ECO:0000256" key="1">
    <source>
        <dbReference type="HAMAP-Rule" id="MF_02209"/>
    </source>
</evidence>
<comment type="catalytic activity">
    <reaction evidence="1">
        <text>UDP-N-acetyl-alpha-D-muramoyl-L-alanyl-L-glutamate + ATP + H2O = UDP-N-acetyl-alpha-D-muramoyl-L-alanyl-D-glutamate + AMP + diphosphate + H(+)</text>
        <dbReference type="Rhea" id="RHEA:58812"/>
        <dbReference type="ChEBI" id="CHEBI:15377"/>
        <dbReference type="ChEBI" id="CHEBI:15378"/>
        <dbReference type="ChEBI" id="CHEBI:30616"/>
        <dbReference type="ChEBI" id="CHEBI:33019"/>
        <dbReference type="ChEBI" id="CHEBI:83900"/>
        <dbReference type="ChEBI" id="CHEBI:142725"/>
        <dbReference type="ChEBI" id="CHEBI:456215"/>
        <dbReference type="EC" id="5.1.1.23"/>
    </reaction>
</comment>
<dbReference type="GO" id="GO:0009252">
    <property type="term" value="P:peptidoglycan biosynthetic process"/>
    <property type="evidence" value="ECO:0007669"/>
    <property type="project" value="UniProtKB-UniRule"/>
</dbReference>
<dbReference type="UniPathway" id="UPA00219"/>
<keyword evidence="1" id="KW-0132">Cell division</keyword>
<evidence type="ECO:0000313" key="4">
    <source>
        <dbReference type="EMBL" id="PIZ63544.1"/>
    </source>
</evidence>
<dbReference type="InterPro" id="IPR014729">
    <property type="entry name" value="Rossmann-like_a/b/a_fold"/>
</dbReference>